<dbReference type="EC" id="2.7.13.3" evidence="3"/>
<dbReference type="InterPro" id="IPR005467">
    <property type="entry name" value="His_kinase_dom"/>
</dbReference>
<dbReference type="CDD" id="cd00082">
    <property type="entry name" value="HisKA"/>
    <property type="match status" value="1"/>
</dbReference>
<dbReference type="Gene3D" id="1.10.287.130">
    <property type="match status" value="1"/>
</dbReference>
<evidence type="ECO:0000256" key="11">
    <source>
        <dbReference type="SAM" id="Phobius"/>
    </source>
</evidence>
<keyword evidence="8 11" id="KW-1133">Transmembrane helix</keyword>
<organism evidence="14 15">
    <name type="scientific">Dactylosporangium cerinum</name>
    <dbReference type="NCBI Taxonomy" id="1434730"/>
    <lineage>
        <taxon>Bacteria</taxon>
        <taxon>Bacillati</taxon>
        <taxon>Actinomycetota</taxon>
        <taxon>Actinomycetes</taxon>
        <taxon>Micromonosporales</taxon>
        <taxon>Micromonosporaceae</taxon>
        <taxon>Dactylosporangium</taxon>
    </lineage>
</organism>
<dbReference type="InterPro" id="IPR004358">
    <property type="entry name" value="Sig_transdc_His_kin-like_C"/>
</dbReference>
<evidence type="ECO:0000256" key="8">
    <source>
        <dbReference type="ARBA" id="ARBA00022989"/>
    </source>
</evidence>
<evidence type="ECO:0000256" key="5">
    <source>
        <dbReference type="ARBA" id="ARBA00022679"/>
    </source>
</evidence>
<evidence type="ECO:0000256" key="6">
    <source>
        <dbReference type="ARBA" id="ARBA00022692"/>
    </source>
</evidence>
<evidence type="ECO:0000256" key="10">
    <source>
        <dbReference type="ARBA" id="ARBA00023136"/>
    </source>
</evidence>
<evidence type="ECO:0000313" key="14">
    <source>
        <dbReference type="EMBL" id="MFC5006242.1"/>
    </source>
</evidence>
<evidence type="ECO:0000313" key="15">
    <source>
        <dbReference type="Proteomes" id="UP001595912"/>
    </source>
</evidence>
<gene>
    <name evidence="14" type="ORF">ACFPIJ_51540</name>
</gene>
<accession>A0ABV9WFH6</accession>
<feature type="domain" description="HAMP" evidence="13">
    <location>
        <begin position="108"/>
        <end position="161"/>
    </location>
</feature>
<comment type="caution">
    <text evidence="14">The sequence shown here is derived from an EMBL/GenBank/DDBJ whole genome shotgun (WGS) entry which is preliminary data.</text>
</comment>
<dbReference type="SMART" id="SM00388">
    <property type="entry name" value="HisKA"/>
    <property type="match status" value="1"/>
</dbReference>
<dbReference type="InterPro" id="IPR036890">
    <property type="entry name" value="HATPase_C_sf"/>
</dbReference>
<keyword evidence="6 11" id="KW-0812">Transmembrane</keyword>
<dbReference type="Proteomes" id="UP001595912">
    <property type="component" value="Unassembled WGS sequence"/>
</dbReference>
<dbReference type="Pfam" id="PF02518">
    <property type="entry name" value="HATPase_c"/>
    <property type="match status" value="1"/>
</dbReference>
<keyword evidence="10 11" id="KW-0472">Membrane</keyword>
<dbReference type="GO" id="GO:0016301">
    <property type="term" value="F:kinase activity"/>
    <property type="evidence" value="ECO:0007669"/>
    <property type="project" value="UniProtKB-KW"/>
</dbReference>
<dbReference type="InterPro" id="IPR036097">
    <property type="entry name" value="HisK_dim/P_sf"/>
</dbReference>
<sequence length="397" mass="42738">MRLGKHPLRLRLTLLYCLVSVMSSTVLLVIMWALAKSLDLGAPPDFADLVVPPSPMPAGPPDPGLPRPLPTPRVAVPQVDIGADLVQPLVALAILAVLSLFLGWLIAGRVLRPVLTMTGRLHQISDRNVHERLALPGRRTELKDLADTVDGLLGRLEAALDAHKRFVANAAHELRTPLTVERALLEEPLIDPSASLETFRSNFARLLVISEQRGQLLESLLTLAGSEHGRGADDPVDLADLAASTLRERAPDADQRGLRVRTDLEPVRVPGDPVLLGRLLVNLCDNAIHYNVPGGTVEVGVHRRLGRVVLSMANTGEVIPPDQVDRLFEPFQRLHRTADSAHHGLGLSIVRAIAAAHDATLTARARPGGGLEIEVAFPLMPSPPLRSGAGLSHTLQP</sequence>
<evidence type="ECO:0000259" key="12">
    <source>
        <dbReference type="PROSITE" id="PS50109"/>
    </source>
</evidence>
<dbReference type="SMART" id="SM00387">
    <property type="entry name" value="HATPase_c"/>
    <property type="match status" value="1"/>
</dbReference>
<dbReference type="PANTHER" id="PTHR45436">
    <property type="entry name" value="SENSOR HISTIDINE KINASE YKOH"/>
    <property type="match status" value="1"/>
</dbReference>
<keyword evidence="7 14" id="KW-0418">Kinase</keyword>
<dbReference type="SUPFAM" id="SSF55874">
    <property type="entry name" value="ATPase domain of HSP90 chaperone/DNA topoisomerase II/histidine kinase"/>
    <property type="match status" value="1"/>
</dbReference>
<dbReference type="PROSITE" id="PS50885">
    <property type="entry name" value="HAMP"/>
    <property type="match status" value="1"/>
</dbReference>
<dbReference type="SUPFAM" id="SSF47384">
    <property type="entry name" value="Homodimeric domain of signal transducing histidine kinase"/>
    <property type="match status" value="1"/>
</dbReference>
<dbReference type="InterPro" id="IPR050428">
    <property type="entry name" value="TCS_sensor_his_kinase"/>
</dbReference>
<feature type="transmembrane region" description="Helical" evidence="11">
    <location>
        <begin position="89"/>
        <end position="111"/>
    </location>
</feature>
<keyword evidence="4" id="KW-0597">Phosphoprotein</keyword>
<reference evidence="15" key="1">
    <citation type="journal article" date="2019" name="Int. J. Syst. Evol. Microbiol.">
        <title>The Global Catalogue of Microorganisms (GCM) 10K type strain sequencing project: providing services to taxonomists for standard genome sequencing and annotation.</title>
        <authorList>
            <consortium name="The Broad Institute Genomics Platform"/>
            <consortium name="The Broad Institute Genome Sequencing Center for Infectious Disease"/>
            <person name="Wu L."/>
            <person name="Ma J."/>
        </authorList>
    </citation>
    <scope>NUCLEOTIDE SEQUENCE [LARGE SCALE GENOMIC DNA]</scope>
    <source>
        <strain evidence="15">CGMCC 4.7152</strain>
    </source>
</reference>
<dbReference type="InterPro" id="IPR003594">
    <property type="entry name" value="HATPase_dom"/>
</dbReference>
<evidence type="ECO:0000256" key="7">
    <source>
        <dbReference type="ARBA" id="ARBA00022777"/>
    </source>
</evidence>
<keyword evidence="5" id="KW-0808">Transferase</keyword>
<dbReference type="Gene3D" id="3.30.565.10">
    <property type="entry name" value="Histidine kinase-like ATPase, C-terminal domain"/>
    <property type="match status" value="1"/>
</dbReference>
<evidence type="ECO:0000259" key="13">
    <source>
        <dbReference type="PROSITE" id="PS50885"/>
    </source>
</evidence>
<dbReference type="PROSITE" id="PS50109">
    <property type="entry name" value="HIS_KIN"/>
    <property type="match status" value="1"/>
</dbReference>
<proteinExistence type="predicted"/>
<name>A0ABV9WFH6_9ACTN</name>
<dbReference type="SMART" id="SM00304">
    <property type="entry name" value="HAMP"/>
    <property type="match status" value="1"/>
</dbReference>
<dbReference type="EMBL" id="JBHSIU010000096">
    <property type="protein sequence ID" value="MFC5006242.1"/>
    <property type="molecule type" value="Genomic_DNA"/>
</dbReference>
<dbReference type="InterPro" id="IPR003661">
    <property type="entry name" value="HisK_dim/P_dom"/>
</dbReference>
<comment type="catalytic activity">
    <reaction evidence="1">
        <text>ATP + protein L-histidine = ADP + protein N-phospho-L-histidine.</text>
        <dbReference type="EC" id="2.7.13.3"/>
    </reaction>
</comment>
<evidence type="ECO:0000256" key="1">
    <source>
        <dbReference type="ARBA" id="ARBA00000085"/>
    </source>
</evidence>
<evidence type="ECO:0000256" key="2">
    <source>
        <dbReference type="ARBA" id="ARBA00004236"/>
    </source>
</evidence>
<keyword evidence="15" id="KW-1185">Reference proteome</keyword>
<evidence type="ECO:0000256" key="3">
    <source>
        <dbReference type="ARBA" id="ARBA00012438"/>
    </source>
</evidence>
<dbReference type="InterPro" id="IPR003660">
    <property type="entry name" value="HAMP_dom"/>
</dbReference>
<dbReference type="Pfam" id="PF00512">
    <property type="entry name" value="HisKA"/>
    <property type="match status" value="1"/>
</dbReference>
<feature type="transmembrane region" description="Helical" evidence="11">
    <location>
        <begin position="12"/>
        <end position="35"/>
    </location>
</feature>
<dbReference type="PANTHER" id="PTHR45436:SF5">
    <property type="entry name" value="SENSOR HISTIDINE KINASE TRCS"/>
    <property type="match status" value="1"/>
</dbReference>
<evidence type="ECO:0000256" key="4">
    <source>
        <dbReference type="ARBA" id="ARBA00022553"/>
    </source>
</evidence>
<dbReference type="Gene3D" id="6.10.340.10">
    <property type="match status" value="1"/>
</dbReference>
<feature type="domain" description="Histidine kinase" evidence="12">
    <location>
        <begin position="169"/>
        <end position="381"/>
    </location>
</feature>
<keyword evidence="9" id="KW-0902">Two-component regulatory system</keyword>
<comment type="subcellular location">
    <subcellularLocation>
        <location evidence="2">Cell membrane</location>
    </subcellularLocation>
</comment>
<dbReference type="PRINTS" id="PR00344">
    <property type="entry name" value="BCTRLSENSOR"/>
</dbReference>
<protein>
    <recommendedName>
        <fullName evidence="3">histidine kinase</fullName>
        <ecNumber evidence="3">2.7.13.3</ecNumber>
    </recommendedName>
</protein>
<dbReference type="RefSeq" id="WP_380126857.1">
    <property type="nucleotide sequence ID" value="NZ_JBHSIU010000096.1"/>
</dbReference>
<evidence type="ECO:0000256" key="9">
    <source>
        <dbReference type="ARBA" id="ARBA00023012"/>
    </source>
</evidence>